<organism evidence="1 2">
    <name type="scientific">Cephalotus follicularis</name>
    <name type="common">Albany pitcher plant</name>
    <dbReference type="NCBI Taxonomy" id="3775"/>
    <lineage>
        <taxon>Eukaryota</taxon>
        <taxon>Viridiplantae</taxon>
        <taxon>Streptophyta</taxon>
        <taxon>Embryophyta</taxon>
        <taxon>Tracheophyta</taxon>
        <taxon>Spermatophyta</taxon>
        <taxon>Magnoliopsida</taxon>
        <taxon>eudicotyledons</taxon>
        <taxon>Gunneridae</taxon>
        <taxon>Pentapetalae</taxon>
        <taxon>rosids</taxon>
        <taxon>fabids</taxon>
        <taxon>Oxalidales</taxon>
        <taxon>Cephalotaceae</taxon>
        <taxon>Cephalotus</taxon>
    </lineage>
</organism>
<feature type="non-terminal residue" evidence="1">
    <location>
        <position position="1"/>
    </location>
</feature>
<comment type="caution">
    <text evidence="1">The sequence shown here is derived from an EMBL/GenBank/DDBJ whole genome shotgun (WGS) entry which is preliminary data.</text>
</comment>
<keyword evidence="2" id="KW-1185">Reference proteome</keyword>
<dbReference type="PANTHER" id="PTHR47592:SF27">
    <property type="entry name" value="OS08G0421700 PROTEIN"/>
    <property type="match status" value="1"/>
</dbReference>
<dbReference type="Proteomes" id="UP000187406">
    <property type="component" value="Unassembled WGS sequence"/>
</dbReference>
<reference evidence="2" key="1">
    <citation type="submission" date="2016-04" db="EMBL/GenBank/DDBJ databases">
        <title>Cephalotus genome sequencing.</title>
        <authorList>
            <person name="Fukushima K."/>
            <person name="Hasebe M."/>
            <person name="Fang X."/>
        </authorList>
    </citation>
    <scope>NUCLEOTIDE SEQUENCE [LARGE SCALE GENOMIC DNA]</scope>
    <source>
        <strain evidence="2">cv. St1</strain>
    </source>
</reference>
<protein>
    <submittedName>
        <fullName evidence="1">UBN2_2 domain-containing protein</fullName>
    </submittedName>
</protein>
<evidence type="ECO:0000313" key="2">
    <source>
        <dbReference type="Proteomes" id="UP000187406"/>
    </source>
</evidence>
<sequence>ITKFEKFDGSFFRRWKVEVYFFVSALKLSHVLNEEKPTEKENETVTEIRTRNKWNEDDFMCNCHILNALSNSLYDVYETKFAEKTTKELWEDLESKYKTEDVRHKKFLVSKLFDFNMSDSKSIMSQVYELQYIMNQIISEGHTLDESFQVSTIISKLPYSWKD</sequence>
<evidence type="ECO:0000313" key="1">
    <source>
        <dbReference type="EMBL" id="GAV58751.1"/>
    </source>
</evidence>
<dbReference type="PANTHER" id="PTHR47592">
    <property type="entry name" value="PBF68 PROTEIN"/>
    <property type="match status" value="1"/>
</dbReference>
<proteinExistence type="predicted"/>
<dbReference type="OrthoDB" id="1651011at2759"/>
<dbReference type="InParanoid" id="A0A1Q3ASQ0"/>
<dbReference type="AlphaFoldDB" id="A0A1Q3ASQ0"/>
<dbReference type="EMBL" id="BDDD01000080">
    <property type="protein sequence ID" value="GAV58751.1"/>
    <property type="molecule type" value="Genomic_DNA"/>
</dbReference>
<dbReference type="Pfam" id="PF14223">
    <property type="entry name" value="Retrotran_gag_2"/>
    <property type="match status" value="1"/>
</dbReference>
<accession>A0A1Q3ASQ0</accession>
<gene>
    <name evidence="1" type="ORF">CFOL_v3_02284</name>
</gene>
<name>A0A1Q3ASQ0_CEPFO</name>